<dbReference type="RefSeq" id="WP_220198184.1">
    <property type="nucleotide sequence ID" value="NZ_BNJF01000004.1"/>
</dbReference>
<keyword evidence="1" id="KW-0472">Membrane</keyword>
<reference evidence="2" key="1">
    <citation type="submission" date="2020-10" db="EMBL/GenBank/DDBJ databases">
        <title>Taxonomic study of unclassified bacteria belonging to the class Ktedonobacteria.</title>
        <authorList>
            <person name="Yabe S."/>
            <person name="Wang C.M."/>
            <person name="Zheng Y."/>
            <person name="Sakai Y."/>
            <person name="Cavaletti L."/>
            <person name="Monciardini P."/>
            <person name="Donadio S."/>
        </authorList>
    </citation>
    <scope>NUCLEOTIDE SEQUENCE</scope>
    <source>
        <strain evidence="2">SOSP1-1</strain>
    </source>
</reference>
<feature type="transmembrane region" description="Helical" evidence="1">
    <location>
        <begin position="148"/>
        <end position="167"/>
    </location>
</feature>
<evidence type="ECO:0000313" key="2">
    <source>
        <dbReference type="EMBL" id="GHO49070.1"/>
    </source>
</evidence>
<sequence>MLSTSLKRLSGLSLLAGSVIVIVGIVPGFFVDSGPADMLSVVTALIRLFGAMLVVLGLPGVSLGGNQRIGIMGLIGSVCTSLFFLMALATEPIFAFVFPYLAVKDPSLVSGPPPAPLFIFFMIDGLMLLIGGVLLGISILRSSTPPRWPGLALIIGALVSFAGGFFQGPIGDLGTVIVLIGLVWLAIGLWPKQADTSINAAVLPASIRG</sequence>
<feature type="transmembrane region" description="Helical" evidence="1">
    <location>
        <begin position="70"/>
        <end position="103"/>
    </location>
</feature>
<name>A0A8J3MXX8_9CHLR</name>
<gene>
    <name evidence="2" type="ORF">KSX_72330</name>
</gene>
<evidence type="ECO:0000313" key="3">
    <source>
        <dbReference type="Proteomes" id="UP000612362"/>
    </source>
</evidence>
<feature type="transmembrane region" description="Helical" evidence="1">
    <location>
        <begin position="12"/>
        <end position="30"/>
    </location>
</feature>
<dbReference type="EMBL" id="BNJF01000004">
    <property type="protein sequence ID" value="GHO49070.1"/>
    <property type="molecule type" value="Genomic_DNA"/>
</dbReference>
<feature type="transmembrane region" description="Helical" evidence="1">
    <location>
        <begin position="36"/>
        <end position="58"/>
    </location>
</feature>
<protein>
    <submittedName>
        <fullName evidence="2">Uncharacterized protein</fullName>
    </submittedName>
</protein>
<keyword evidence="1" id="KW-1133">Transmembrane helix</keyword>
<dbReference type="AlphaFoldDB" id="A0A8J3MXX8"/>
<comment type="caution">
    <text evidence="2">The sequence shown here is derived from an EMBL/GenBank/DDBJ whole genome shotgun (WGS) entry which is preliminary data.</text>
</comment>
<feature type="transmembrane region" description="Helical" evidence="1">
    <location>
        <begin position="173"/>
        <end position="190"/>
    </location>
</feature>
<proteinExistence type="predicted"/>
<organism evidence="2 3">
    <name type="scientific">Ktedonospora formicarum</name>
    <dbReference type="NCBI Taxonomy" id="2778364"/>
    <lineage>
        <taxon>Bacteria</taxon>
        <taxon>Bacillati</taxon>
        <taxon>Chloroflexota</taxon>
        <taxon>Ktedonobacteria</taxon>
        <taxon>Ktedonobacterales</taxon>
        <taxon>Ktedonobacteraceae</taxon>
        <taxon>Ktedonospora</taxon>
    </lineage>
</organism>
<keyword evidence="1" id="KW-0812">Transmembrane</keyword>
<feature type="transmembrane region" description="Helical" evidence="1">
    <location>
        <begin position="115"/>
        <end position="136"/>
    </location>
</feature>
<evidence type="ECO:0000256" key="1">
    <source>
        <dbReference type="SAM" id="Phobius"/>
    </source>
</evidence>
<keyword evidence="3" id="KW-1185">Reference proteome</keyword>
<dbReference type="Proteomes" id="UP000612362">
    <property type="component" value="Unassembled WGS sequence"/>
</dbReference>
<accession>A0A8J3MXX8</accession>